<evidence type="ECO:0000256" key="6">
    <source>
        <dbReference type="ARBA" id="ARBA00022692"/>
    </source>
</evidence>
<keyword evidence="5" id="KW-1003">Cell membrane</keyword>
<keyword evidence="8 12" id="KW-1133">Transmembrane helix</keyword>
<comment type="catalytic activity">
    <reaction evidence="11">
        <text>di-trans,octa-cis-undecaprenyl diphosphate + H2O = di-trans,octa-cis-undecaprenyl phosphate + phosphate + H(+)</text>
        <dbReference type="Rhea" id="RHEA:28094"/>
        <dbReference type="ChEBI" id="CHEBI:15377"/>
        <dbReference type="ChEBI" id="CHEBI:15378"/>
        <dbReference type="ChEBI" id="CHEBI:43474"/>
        <dbReference type="ChEBI" id="CHEBI:58405"/>
        <dbReference type="ChEBI" id="CHEBI:60392"/>
        <dbReference type="EC" id="3.6.1.27"/>
    </reaction>
</comment>
<evidence type="ECO:0000256" key="8">
    <source>
        <dbReference type="ARBA" id="ARBA00022989"/>
    </source>
</evidence>
<organism evidence="13 14">
    <name type="scientific">Thermococcus thioreducens</name>
    <dbReference type="NCBI Taxonomy" id="277988"/>
    <lineage>
        <taxon>Archaea</taxon>
        <taxon>Methanobacteriati</taxon>
        <taxon>Methanobacteriota</taxon>
        <taxon>Thermococci</taxon>
        <taxon>Thermococcales</taxon>
        <taxon>Thermococcaceae</taxon>
        <taxon>Thermococcus</taxon>
    </lineage>
</organism>
<sequence length="281" mass="30249">MFLGVKTLGVVAMVNIGEYIAPLVSGVVVALSSWLPTSPEGYSIMGFLEGVTPAYVDYLVPAYLGVTFAVLFYFKEKIALGSQRALRRSLDPDVKYLLYTTLFTLLIGYPLLVGLGVVIDPKVSDFINALLGFAIFLFALFMGRFRPLLGGAKEKIKEDDGATLVDSIVSGLLQGGTLMGGFSRSGFVFFGLVVTGVTPKKALELSFLIAPVYFILKLAFVGGWDPALPVPLLFAAFLSAFVTSIVTMKGLLRAVEVFGERVFLALFGLIPVFVYLVGVVL</sequence>
<evidence type="ECO:0000256" key="9">
    <source>
        <dbReference type="ARBA" id="ARBA00023136"/>
    </source>
</evidence>
<feature type="transmembrane region" description="Helical" evidence="12">
    <location>
        <begin position="125"/>
        <end position="145"/>
    </location>
</feature>
<evidence type="ECO:0000256" key="12">
    <source>
        <dbReference type="SAM" id="Phobius"/>
    </source>
</evidence>
<gene>
    <name evidence="13" type="ORF">SAMN05216170_1478</name>
</gene>
<evidence type="ECO:0000256" key="2">
    <source>
        <dbReference type="ARBA" id="ARBA00010621"/>
    </source>
</evidence>
<dbReference type="Pfam" id="PF02673">
    <property type="entry name" value="BacA"/>
    <property type="match status" value="1"/>
</dbReference>
<dbReference type="GO" id="GO:0005886">
    <property type="term" value="C:plasma membrane"/>
    <property type="evidence" value="ECO:0007669"/>
    <property type="project" value="UniProtKB-SubCell"/>
</dbReference>
<evidence type="ECO:0000256" key="5">
    <source>
        <dbReference type="ARBA" id="ARBA00022475"/>
    </source>
</evidence>
<feature type="transmembrane region" description="Helical" evidence="12">
    <location>
        <begin position="12"/>
        <end position="35"/>
    </location>
</feature>
<feature type="transmembrane region" description="Helical" evidence="12">
    <location>
        <begin position="55"/>
        <end position="75"/>
    </location>
</feature>
<comment type="similarity">
    <text evidence="2">Belongs to the UppP family.</text>
</comment>
<evidence type="ECO:0000313" key="14">
    <source>
        <dbReference type="Proteomes" id="UP000182125"/>
    </source>
</evidence>
<keyword evidence="7" id="KW-0378">Hydrolase</keyword>
<comment type="subcellular location">
    <subcellularLocation>
        <location evidence="1">Cell membrane</location>
        <topology evidence="1">Multi-pass membrane protein</topology>
    </subcellularLocation>
</comment>
<evidence type="ECO:0000256" key="7">
    <source>
        <dbReference type="ARBA" id="ARBA00022801"/>
    </source>
</evidence>
<evidence type="ECO:0000256" key="3">
    <source>
        <dbReference type="ARBA" id="ARBA00012374"/>
    </source>
</evidence>
<name>A0A1I0P394_9EURY</name>
<dbReference type="PANTHER" id="PTHR30622:SF2">
    <property type="entry name" value="UNDECAPRENYL-DIPHOSPHATASE"/>
    <property type="match status" value="1"/>
</dbReference>
<accession>A0A1I0P394</accession>
<dbReference type="AlphaFoldDB" id="A0A1I0P394"/>
<dbReference type="Proteomes" id="UP000182125">
    <property type="component" value="Unassembled WGS sequence"/>
</dbReference>
<feature type="transmembrane region" description="Helical" evidence="12">
    <location>
        <begin position="262"/>
        <end position="280"/>
    </location>
</feature>
<protein>
    <recommendedName>
        <fullName evidence="4">Undecaprenyl-diphosphatase</fullName>
        <ecNumber evidence="3">3.6.1.27</ecNumber>
    </recommendedName>
    <alternativeName>
        <fullName evidence="10">Undecaprenyl pyrophosphate phosphatase</fullName>
    </alternativeName>
</protein>
<proteinExistence type="inferred from homology"/>
<keyword evidence="9 12" id="KW-0472">Membrane</keyword>
<feature type="transmembrane region" description="Helical" evidence="12">
    <location>
        <begin position="96"/>
        <end position="119"/>
    </location>
</feature>
<evidence type="ECO:0000256" key="11">
    <source>
        <dbReference type="ARBA" id="ARBA00047594"/>
    </source>
</evidence>
<reference evidence="13 14" key="1">
    <citation type="submission" date="2016-10" db="EMBL/GenBank/DDBJ databases">
        <authorList>
            <person name="de Groot N.N."/>
        </authorList>
    </citation>
    <scope>NUCLEOTIDE SEQUENCE [LARGE SCALE GENOMIC DNA]</scope>
    <source>
        <strain evidence="13 14">OGL-20</strain>
    </source>
</reference>
<dbReference type="PANTHER" id="PTHR30622">
    <property type="entry name" value="UNDECAPRENYL-DIPHOSPHATASE"/>
    <property type="match status" value="1"/>
</dbReference>
<feature type="transmembrane region" description="Helical" evidence="12">
    <location>
        <begin position="230"/>
        <end position="250"/>
    </location>
</feature>
<dbReference type="EMBL" id="FOIW01000002">
    <property type="protein sequence ID" value="SEW08654.1"/>
    <property type="molecule type" value="Genomic_DNA"/>
</dbReference>
<feature type="transmembrane region" description="Helical" evidence="12">
    <location>
        <begin position="205"/>
        <end position="224"/>
    </location>
</feature>
<dbReference type="GO" id="GO:0050380">
    <property type="term" value="F:undecaprenyl-diphosphatase activity"/>
    <property type="evidence" value="ECO:0007669"/>
    <property type="project" value="UniProtKB-EC"/>
</dbReference>
<keyword evidence="6 12" id="KW-0812">Transmembrane</keyword>
<evidence type="ECO:0000256" key="4">
    <source>
        <dbReference type="ARBA" id="ARBA00021581"/>
    </source>
</evidence>
<evidence type="ECO:0000313" key="13">
    <source>
        <dbReference type="EMBL" id="SEW08654.1"/>
    </source>
</evidence>
<evidence type="ECO:0000256" key="1">
    <source>
        <dbReference type="ARBA" id="ARBA00004651"/>
    </source>
</evidence>
<dbReference type="InterPro" id="IPR003824">
    <property type="entry name" value="UppP"/>
</dbReference>
<evidence type="ECO:0000256" key="10">
    <source>
        <dbReference type="ARBA" id="ARBA00032707"/>
    </source>
</evidence>
<dbReference type="EC" id="3.6.1.27" evidence="3"/>